<gene>
    <name evidence="10" type="ORF">SPARVUS_LOCUS375728</name>
</gene>
<evidence type="ECO:0000313" key="11">
    <source>
        <dbReference type="Proteomes" id="UP001162483"/>
    </source>
</evidence>
<dbReference type="Gene3D" id="3.10.320.10">
    <property type="entry name" value="Class II Histocompatibility Antigen, M Beta Chain, Chain B, domain 1"/>
    <property type="match status" value="1"/>
</dbReference>
<keyword evidence="3 7" id="KW-0812">Transmembrane</keyword>
<keyword evidence="7" id="KW-0472">Membrane</keyword>
<reference evidence="10" key="1">
    <citation type="submission" date="2023-05" db="EMBL/GenBank/DDBJ databases">
        <authorList>
            <person name="Stuckert A."/>
        </authorList>
    </citation>
    <scope>NUCLEOTIDE SEQUENCE</scope>
</reference>
<feature type="domain" description="Ig-like" evidence="9">
    <location>
        <begin position="112"/>
        <end position="206"/>
    </location>
</feature>
<feature type="transmembrane region" description="Helical" evidence="7">
    <location>
        <begin position="226"/>
        <end position="245"/>
    </location>
</feature>
<dbReference type="InterPro" id="IPR036179">
    <property type="entry name" value="Ig-like_dom_sf"/>
</dbReference>
<keyword evidence="6" id="KW-0325">Glycoprotein</keyword>
<keyword evidence="5" id="KW-1015">Disulfide bond</keyword>
<dbReference type="Pfam" id="PF00993">
    <property type="entry name" value="MHC_II_alpha"/>
    <property type="match status" value="1"/>
</dbReference>
<protein>
    <recommendedName>
        <fullName evidence="9">Ig-like domain-containing protein</fullName>
    </recommendedName>
</protein>
<evidence type="ECO:0000256" key="7">
    <source>
        <dbReference type="SAM" id="Phobius"/>
    </source>
</evidence>
<feature type="non-terminal residue" evidence="10">
    <location>
        <position position="252"/>
    </location>
</feature>
<dbReference type="InterPro" id="IPR007110">
    <property type="entry name" value="Ig-like_dom"/>
</dbReference>
<keyword evidence="4 7" id="KW-1133">Transmembrane helix</keyword>
<evidence type="ECO:0000256" key="3">
    <source>
        <dbReference type="ARBA" id="ARBA00022692"/>
    </source>
</evidence>
<dbReference type="PANTHER" id="PTHR19944:SF50">
    <property type="entry name" value="HLA CLASS II HISTOCOMPATIBILITY ANTIGEN, DM ALPHA CHAIN"/>
    <property type="match status" value="1"/>
</dbReference>
<dbReference type="SMART" id="SM00920">
    <property type="entry name" value="MHC_II_alpha"/>
    <property type="match status" value="1"/>
</dbReference>
<comment type="similarity">
    <text evidence="2">Belongs to the MHC class II family.</text>
</comment>
<dbReference type="SUPFAM" id="SSF48726">
    <property type="entry name" value="Immunoglobulin"/>
    <property type="match status" value="1"/>
</dbReference>
<sequence>MLTPGYRRPIRIICAVLLALPLLVAQGQEADHGLSQVLFCQPNTSAPGLLKMFDEDQMFSYNFSNRTSSAWLHDFDQWSDQAFPSAANISANLFLCSNLLDALTEGLKDIMPDARGGTHTMVFTAHPLRIGKPNTLICFISDVYPPALTITWRKDGQVLSREPVSPGYFAMFDGSFQAFSYLNITPYYNDSYSCAVQVAGDNRTIVKYWVPDYPVPSDVLENTLCGLGFALGIVFLFLGFMFLCLSKKLQET</sequence>
<feature type="signal peptide" evidence="8">
    <location>
        <begin position="1"/>
        <end position="27"/>
    </location>
</feature>
<dbReference type="Gene3D" id="2.60.40.10">
    <property type="entry name" value="Immunoglobulins"/>
    <property type="match status" value="1"/>
</dbReference>
<evidence type="ECO:0000256" key="5">
    <source>
        <dbReference type="ARBA" id="ARBA00023157"/>
    </source>
</evidence>
<dbReference type="InterPro" id="IPR001003">
    <property type="entry name" value="MHC_II_a_N"/>
</dbReference>
<evidence type="ECO:0000256" key="6">
    <source>
        <dbReference type="ARBA" id="ARBA00023180"/>
    </source>
</evidence>
<dbReference type="Pfam" id="PF07654">
    <property type="entry name" value="C1-set"/>
    <property type="match status" value="1"/>
</dbReference>
<dbReference type="InterPro" id="IPR003597">
    <property type="entry name" value="Ig_C1-set"/>
</dbReference>
<dbReference type="SUPFAM" id="SSF54452">
    <property type="entry name" value="MHC antigen-recognition domain"/>
    <property type="match status" value="1"/>
</dbReference>
<proteinExistence type="inferred from homology"/>
<keyword evidence="11" id="KW-1185">Reference proteome</keyword>
<dbReference type="InterPro" id="IPR011162">
    <property type="entry name" value="MHC_I/II-like_Ag-recog"/>
</dbReference>
<dbReference type="InterPro" id="IPR014745">
    <property type="entry name" value="MHC_II_a/b_N"/>
</dbReference>
<dbReference type="PROSITE" id="PS50835">
    <property type="entry name" value="IG_LIKE"/>
    <property type="match status" value="1"/>
</dbReference>
<evidence type="ECO:0000256" key="8">
    <source>
        <dbReference type="SAM" id="SignalP"/>
    </source>
</evidence>
<dbReference type="Proteomes" id="UP001162483">
    <property type="component" value="Unassembled WGS sequence"/>
</dbReference>
<dbReference type="InterPro" id="IPR013783">
    <property type="entry name" value="Ig-like_fold"/>
</dbReference>
<dbReference type="EMBL" id="CATNWA010000131">
    <property type="protein sequence ID" value="CAI9533445.1"/>
    <property type="molecule type" value="Genomic_DNA"/>
</dbReference>
<dbReference type="PANTHER" id="PTHR19944">
    <property type="entry name" value="MHC CLASS II-RELATED"/>
    <property type="match status" value="1"/>
</dbReference>
<comment type="caution">
    <text evidence="10">The sequence shown here is derived from an EMBL/GenBank/DDBJ whole genome shotgun (WGS) entry which is preliminary data.</text>
</comment>
<evidence type="ECO:0000256" key="2">
    <source>
        <dbReference type="ARBA" id="ARBA00007394"/>
    </source>
</evidence>
<feature type="chain" id="PRO_5045195238" description="Ig-like domain-containing protein" evidence="8">
    <location>
        <begin position="28"/>
        <end position="252"/>
    </location>
</feature>
<keyword evidence="8" id="KW-0732">Signal</keyword>
<dbReference type="InterPro" id="IPR050160">
    <property type="entry name" value="MHC/Immunoglobulin"/>
</dbReference>
<accession>A0ABN9AE50</accession>
<name>A0ABN9AE50_9NEOB</name>
<evidence type="ECO:0000259" key="9">
    <source>
        <dbReference type="PROSITE" id="PS50835"/>
    </source>
</evidence>
<comment type="subcellular location">
    <subcellularLocation>
        <location evidence="1">Membrane</location>
        <topology evidence="1">Single-pass type I membrane protein</topology>
    </subcellularLocation>
</comment>
<dbReference type="SMART" id="SM00407">
    <property type="entry name" value="IGc1"/>
    <property type="match status" value="1"/>
</dbReference>
<evidence type="ECO:0000313" key="10">
    <source>
        <dbReference type="EMBL" id="CAI9533445.1"/>
    </source>
</evidence>
<evidence type="ECO:0000256" key="1">
    <source>
        <dbReference type="ARBA" id="ARBA00004479"/>
    </source>
</evidence>
<organism evidence="10 11">
    <name type="scientific">Staurois parvus</name>
    <dbReference type="NCBI Taxonomy" id="386267"/>
    <lineage>
        <taxon>Eukaryota</taxon>
        <taxon>Metazoa</taxon>
        <taxon>Chordata</taxon>
        <taxon>Craniata</taxon>
        <taxon>Vertebrata</taxon>
        <taxon>Euteleostomi</taxon>
        <taxon>Amphibia</taxon>
        <taxon>Batrachia</taxon>
        <taxon>Anura</taxon>
        <taxon>Neobatrachia</taxon>
        <taxon>Ranoidea</taxon>
        <taxon>Ranidae</taxon>
        <taxon>Staurois</taxon>
    </lineage>
</organism>
<evidence type="ECO:0000256" key="4">
    <source>
        <dbReference type="ARBA" id="ARBA00022989"/>
    </source>
</evidence>